<dbReference type="PROSITE" id="PS51708">
    <property type="entry name" value="CHAD"/>
    <property type="match status" value="1"/>
</dbReference>
<comment type="caution">
    <text evidence="3">The sequence shown here is derived from an EMBL/GenBank/DDBJ whole genome shotgun (WGS) entry which is preliminary data.</text>
</comment>
<dbReference type="RefSeq" id="WP_404672326.1">
    <property type="nucleotide sequence ID" value="NZ_JBJDPD010000021.1"/>
</dbReference>
<proteinExistence type="predicted"/>
<keyword evidence="4" id="KW-1185">Reference proteome</keyword>
<evidence type="ECO:0000259" key="1">
    <source>
        <dbReference type="PROSITE" id="PS51707"/>
    </source>
</evidence>
<dbReference type="PROSITE" id="PS51707">
    <property type="entry name" value="CYTH"/>
    <property type="match status" value="1"/>
</dbReference>
<dbReference type="InterPro" id="IPR033469">
    <property type="entry name" value="CYTH-like_dom_sf"/>
</dbReference>
<name>A0ABW8LA16_9GAMM</name>
<dbReference type="SUPFAM" id="SSF55154">
    <property type="entry name" value="CYTH-like phosphatases"/>
    <property type="match status" value="1"/>
</dbReference>
<dbReference type="SMART" id="SM00880">
    <property type="entry name" value="CHAD"/>
    <property type="match status" value="1"/>
</dbReference>
<dbReference type="InterPro" id="IPR023577">
    <property type="entry name" value="CYTH_domain"/>
</dbReference>
<dbReference type="Pfam" id="PF01928">
    <property type="entry name" value="CYTH"/>
    <property type="match status" value="1"/>
</dbReference>
<evidence type="ECO:0000313" key="4">
    <source>
        <dbReference type="Proteomes" id="UP001620234"/>
    </source>
</evidence>
<organism evidence="3 4">
    <name type="scientific">Psychrobacter namhaensis</name>
    <dbReference type="NCBI Taxonomy" id="292734"/>
    <lineage>
        <taxon>Bacteria</taxon>
        <taxon>Pseudomonadati</taxon>
        <taxon>Pseudomonadota</taxon>
        <taxon>Gammaproteobacteria</taxon>
        <taxon>Moraxellales</taxon>
        <taxon>Moraxellaceae</taxon>
        <taxon>Psychrobacter</taxon>
    </lineage>
</organism>
<dbReference type="SMART" id="SM01118">
    <property type="entry name" value="CYTH"/>
    <property type="match status" value="1"/>
</dbReference>
<dbReference type="InterPro" id="IPR007899">
    <property type="entry name" value="CHAD_dom"/>
</dbReference>
<dbReference type="InterPro" id="IPR039013">
    <property type="entry name" value="YgiF"/>
</dbReference>
<evidence type="ECO:0000259" key="2">
    <source>
        <dbReference type="PROSITE" id="PS51708"/>
    </source>
</evidence>
<feature type="domain" description="CHAD" evidence="2">
    <location>
        <begin position="235"/>
        <end position="576"/>
    </location>
</feature>
<dbReference type="PANTHER" id="PTHR39569">
    <property type="entry name" value="INORGANIC TRIPHOSPHATASE"/>
    <property type="match status" value="1"/>
</dbReference>
<dbReference type="EMBL" id="JBJDPD010000021">
    <property type="protein sequence ID" value="MFK4001757.1"/>
    <property type="molecule type" value="Genomic_DNA"/>
</dbReference>
<feature type="domain" description="CYTH" evidence="1">
    <location>
        <begin position="1"/>
        <end position="217"/>
    </location>
</feature>
<dbReference type="Gene3D" id="1.40.20.10">
    <property type="entry name" value="CHAD domain"/>
    <property type="match status" value="1"/>
</dbReference>
<dbReference type="PANTHER" id="PTHR39569:SF1">
    <property type="entry name" value="INORGANIC TRIPHOSPHATASE"/>
    <property type="match status" value="1"/>
</dbReference>
<dbReference type="InterPro" id="IPR038186">
    <property type="entry name" value="CHAD_dom_sf"/>
</dbReference>
<reference evidence="3 4" key="1">
    <citation type="submission" date="2024-11" db="EMBL/GenBank/DDBJ databases">
        <title>The Natural Products Discovery Center: Release of the First 8490 Sequenced Strains for Exploring Actinobacteria Biosynthetic Diversity.</title>
        <authorList>
            <person name="Kalkreuter E."/>
            <person name="Kautsar S.A."/>
            <person name="Yang D."/>
            <person name="Bader C.D."/>
            <person name="Teijaro C.N."/>
            <person name="Fluegel L."/>
            <person name="Davis C.M."/>
            <person name="Simpson J.R."/>
            <person name="Lauterbach L."/>
            <person name="Steele A.D."/>
            <person name="Gui C."/>
            <person name="Meng S."/>
            <person name="Li G."/>
            <person name="Viehrig K."/>
            <person name="Ye F."/>
            <person name="Su P."/>
            <person name="Kiefer A.F."/>
            <person name="Nichols A."/>
            <person name="Cepeda A.J."/>
            <person name="Yan W."/>
            <person name="Fan B."/>
            <person name="Jiang Y."/>
            <person name="Adhikari A."/>
            <person name="Zheng C.-J."/>
            <person name="Schuster L."/>
            <person name="Cowan T.M."/>
            <person name="Smanski M.J."/>
            <person name="Chevrette M.G."/>
            <person name="De Carvalho L.P.S."/>
            <person name="Shen B."/>
        </authorList>
    </citation>
    <scope>NUCLEOTIDE SEQUENCE [LARGE SCALE GENOMIC DNA]</scope>
    <source>
        <strain evidence="3 4">NPDC077433</strain>
    </source>
</reference>
<dbReference type="Pfam" id="PF05235">
    <property type="entry name" value="CHAD"/>
    <property type="match status" value="1"/>
</dbReference>
<protein>
    <submittedName>
        <fullName evidence="3">CYTH domain-containing protein</fullName>
    </submittedName>
</protein>
<dbReference type="CDD" id="cd07756">
    <property type="entry name" value="CYTH-like_Pase_CHAD"/>
    <property type="match status" value="1"/>
</dbReference>
<sequence>MQEIELKFLVPESRLKGLMRQANIKSSQLTQLAAHYYDTPDQQLAKAGIGLRIRQEGDAWVQTIKAGGDGIAARLEHNAVLDTQQVQAMLDTNTLMPDLSIYQDTSIAPALEPFKLTKLAKTLTRLYVTDVERITRLLTDNSDKDSSNQIEMAYDCGAIIHGRDDTQRDSIQEIEFELISGDVDFLFTTAKTWCQRHKLCLSTVTKAERGGLLITGQQHSRAVSANLSDLTVDKDSSRPAFIRAVVHNCLLQILPNSSAIVAGSTDNEHILQLYNGIQRLRTALKLFKGFSDELNPDWVIILKQTATLLADYRKLAYLASHIEPYLQAHEAPSVDWSAEIEAAKITPIDAVRANNLQLTLLELIAFTMSDPNLEPQANKRAAHKLRKTLDKRYKKLLKAESKLHEARNANADSKDLTGVNLESVSSESINLEGVKSKGINLESREPQSLQTKDIDLPVKNKDEKQAHLKLYRQLEKLRYVSEFAAPLINNENLKNKKLSTKKSEKKSKRFLKRLVKAQQALRQQLDTNYYQQCYQYKASTDSNALYGAGWLNASLIDTQKKSKKRLAKLKSSDKFW</sequence>
<accession>A0ABW8LA16</accession>
<dbReference type="Gene3D" id="2.40.320.10">
    <property type="entry name" value="Hypothetical Protein Pfu-838710-001"/>
    <property type="match status" value="1"/>
</dbReference>
<dbReference type="Proteomes" id="UP001620234">
    <property type="component" value="Unassembled WGS sequence"/>
</dbReference>
<evidence type="ECO:0000313" key="3">
    <source>
        <dbReference type="EMBL" id="MFK4001757.1"/>
    </source>
</evidence>
<gene>
    <name evidence="3" type="ORF">ACI2I3_10460</name>
</gene>